<evidence type="ECO:0000256" key="2">
    <source>
        <dbReference type="ARBA" id="ARBA00022801"/>
    </source>
</evidence>
<evidence type="ECO:0000256" key="1">
    <source>
        <dbReference type="ARBA" id="ARBA00022723"/>
    </source>
</evidence>
<dbReference type="SUPFAM" id="SSF53092">
    <property type="entry name" value="Creatinase/prolidase N-terminal domain"/>
    <property type="match status" value="1"/>
</dbReference>
<reference evidence="6 7" key="1">
    <citation type="submission" date="2019-02" db="EMBL/GenBank/DDBJ databases">
        <title>Halieaceae_genomes.</title>
        <authorList>
            <person name="Li S.-H."/>
        </authorList>
    </citation>
    <scope>NUCLEOTIDE SEQUENCE [LARGE SCALE GENOMIC DNA]</scope>
    <source>
        <strain evidence="6 7">JH123</strain>
    </source>
</reference>
<dbReference type="SUPFAM" id="SSF55920">
    <property type="entry name" value="Creatinase/aminopeptidase"/>
    <property type="match status" value="1"/>
</dbReference>
<dbReference type="Gene3D" id="3.90.230.10">
    <property type="entry name" value="Creatinase/methionine aminopeptidase superfamily"/>
    <property type="match status" value="1"/>
</dbReference>
<feature type="domain" description="Peptidase M24 C-terminal" evidence="5">
    <location>
        <begin position="538"/>
        <end position="599"/>
    </location>
</feature>
<gene>
    <name evidence="6" type="ORF">E0F26_12385</name>
</gene>
<dbReference type="PANTHER" id="PTHR43763">
    <property type="entry name" value="XAA-PRO AMINOPEPTIDASE 1"/>
    <property type="match status" value="1"/>
</dbReference>
<dbReference type="InterPro" id="IPR000994">
    <property type="entry name" value="Pept_M24"/>
</dbReference>
<dbReference type="EMBL" id="CP036501">
    <property type="protein sequence ID" value="UZP75486.1"/>
    <property type="molecule type" value="Genomic_DNA"/>
</dbReference>
<dbReference type="Gene3D" id="3.40.350.10">
    <property type="entry name" value="Creatinase/prolidase N-terminal domain"/>
    <property type="match status" value="2"/>
</dbReference>
<dbReference type="PANTHER" id="PTHR43763:SF6">
    <property type="entry name" value="XAA-PRO AMINOPEPTIDASE 1"/>
    <property type="match status" value="1"/>
</dbReference>
<dbReference type="InterPro" id="IPR050422">
    <property type="entry name" value="X-Pro_aminopeptidase_P"/>
</dbReference>
<evidence type="ECO:0000259" key="3">
    <source>
        <dbReference type="Pfam" id="PF00557"/>
    </source>
</evidence>
<evidence type="ECO:0000259" key="4">
    <source>
        <dbReference type="Pfam" id="PF01321"/>
    </source>
</evidence>
<feature type="domain" description="Peptidase M24" evidence="3">
    <location>
        <begin position="319"/>
        <end position="532"/>
    </location>
</feature>
<feature type="domain" description="Creatinase N-terminal" evidence="4">
    <location>
        <begin position="15"/>
        <end position="138"/>
    </location>
</feature>
<protein>
    <submittedName>
        <fullName evidence="6">M24 family metallopeptidase</fullName>
    </submittedName>
</protein>
<organism evidence="6 7">
    <name type="scientific">Candidatus Paraluminiphilus aquimaris</name>
    <dbReference type="NCBI Taxonomy" id="2518994"/>
    <lineage>
        <taxon>Bacteria</taxon>
        <taxon>Pseudomonadati</taxon>
        <taxon>Pseudomonadota</taxon>
        <taxon>Gammaproteobacteria</taxon>
        <taxon>Cellvibrionales</taxon>
        <taxon>Halieaceae</taxon>
        <taxon>Candidatus Paraluminiphilus</taxon>
    </lineage>
</organism>
<dbReference type="Pfam" id="PF01321">
    <property type="entry name" value="Creatinase_N"/>
    <property type="match status" value="1"/>
</dbReference>
<dbReference type="InterPro" id="IPR036005">
    <property type="entry name" value="Creatinase/aminopeptidase-like"/>
</dbReference>
<evidence type="ECO:0000313" key="6">
    <source>
        <dbReference type="EMBL" id="UZP75486.1"/>
    </source>
</evidence>
<evidence type="ECO:0000259" key="5">
    <source>
        <dbReference type="Pfam" id="PF16188"/>
    </source>
</evidence>
<dbReference type="Pfam" id="PF16188">
    <property type="entry name" value="Peptidase_M24_C"/>
    <property type="match status" value="1"/>
</dbReference>
<dbReference type="InterPro" id="IPR029149">
    <property type="entry name" value="Creatin/AminoP/Spt16_N"/>
</dbReference>
<dbReference type="Pfam" id="PF00557">
    <property type="entry name" value="Peptidase_M24"/>
    <property type="match status" value="1"/>
</dbReference>
<proteinExistence type="predicted"/>
<dbReference type="InterPro" id="IPR000587">
    <property type="entry name" value="Creatinase_N"/>
</dbReference>
<keyword evidence="7" id="KW-1185">Reference proteome</keyword>
<evidence type="ECO:0000313" key="7">
    <source>
        <dbReference type="Proteomes" id="UP001317963"/>
    </source>
</evidence>
<dbReference type="InterPro" id="IPR032416">
    <property type="entry name" value="Peptidase_M24_C"/>
</dbReference>
<dbReference type="RefSeq" id="WP_279241971.1">
    <property type="nucleotide sequence ID" value="NZ_CP036501.1"/>
</dbReference>
<keyword evidence="1" id="KW-0479">Metal-binding</keyword>
<keyword evidence="2" id="KW-0378">Hydrolase</keyword>
<sequence length="602" mass="67142">MTDVKTIAAGWEPSRISALRDVMETSKIDVLVIPRWDEQQFEYVSLANERLAWTTGFTGSWGLSVVTHDDVVLFIDGRYPEQAARETDGDWVTLQHLYQEPPEHWLAQNVQAGWHVGFDSEVVTPDLYDRLRKVCEQNAAVMRPTDADPFDQCWSDRPDTPSSAVRQLSAEWAGESVAEKLARVRDQMRVSDVAWLVETQPDNVNWLLNIRGQDLPYCPVVRARLLIGLEGEIHLFGDVTDTDSERLASSDTAVRCHARNEFLKTLERTIQPADRLWVDATQGPQCGRQMAEAAGGEALMLRSPITDLKARKNETELNALRSACLSDSAVWVRLLHWLESAVHHESVTELGVEKRIHQFRTDVEDYTAPSFRTISAADGNASLAHYSAPADGGATLKPSTLFLLDSGGQFSRGGTTDTTRTWCFQKPTSERRRLATSVLKAHIAVAQQVFPVGTLGHALDSAARLPMWQAQLDYDHGTGHGVGHYLSVHEFPQRMQKAGTAVGLQAGMTLTVEPGFYRADEFGIRHENLCEVVSHAEGWLGLESMAFVPFNRLLIDAGMLTPVERGWVDEYHQRVREKVGPVLGDEELIAWLEAATEPLSDE</sequence>
<accession>A0ABY6Q982</accession>
<name>A0ABY6Q982_9GAMM</name>
<dbReference type="Pfam" id="PF16189">
    <property type="entry name" value="Creatinase_N_2"/>
    <property type="match status" value="1"/>
</dbReference>
<dbReference type="Proteomes" id="UP001317963">
    <property type="component" value="Chromosome"/>
</dbReference>